<protein>
    <recommendedName>
        <fullName evidence="1">Bacterial mobilisation domain-containing protein</fullName>
    </recommendedName>
</protein>
<evidence type="ECO:0000313" key="3">
    <source>
        <dbReference type="Proteomes" id="UP000241854"/>
    </source>
</evidence>
<dbReference type="InterPro" id="IPR013838">
    <property type="entry name" value="Beta-tubulin_BS"/>
</dbReference>
<evidence type="ECO:0000313" key="2">
    <source>
        <dbReference type="EMBL" id="AVX43437.1"/>
    </source>
</evidence>
<evidence type="ECO:0000259" key="1">
    <source>
        <dbReference type="Pfam" id="PF05713"/>
    </source>
</evidence>
<name>A0A2R4NYD2_9BACT</name>
<dbReference type="AlphaFoldDB" id="A0A2R4NYD2"/>
<gene>
    <name evidence="2" type="ORF">CCS77_0376</name>
</gene>
<reference evidence="2 3" key="1">
    <citation type="journal article" date="2018" name="Emerg. Microbes Infect.">
        <title>Genomic analysis of oral Campylobacter concisus strains identified a potential bacterial molecular marker associated with active Crohn's disease.</title>
        <authorList>
            <person name="Liu F."/>
            <person name="Ma R."/>
            <person name="Tay C.Y.A."/>
            <person name="Octavia S."/>
            <person name="Lan R."/>
            <person name="Chung H.K.L."/>
            <person name="Riordan S.M."/>
            <person name="Grimm M.C."/>
            <person name="Leong R.W."/>
            <person name="Tanaka M.M."/>
            <person name="Connor S."/>
            <person name="Zhang L."/>
        </authorList>
    </citation>
    <scope>NUCLEOTIDE SEQUENCE [LARGE SCALE GENOMIC DNA]</scope>
    <source>
        <strain evidence="2 3">P2CDO4</strain>
    </source>
</reference>
<proteinExistence type="predicted"/>
<dbReference type="InterPro" id="IPR008687">
    <property type="entry name" value="MobC"/>
</dbReference>
<dbReference type="Pfam" id="PF05713">
    <property type="entry name" value="MobC"/>
    <property type="match status" value="1"/>
</dbReference>
<dbReference type="Proteomes" id="UP000241854">
    <property type="component" value="Chromosome"/>
</dbReference>
<dbReference type="EMBL" id="CP021642">
    <property type="protein sequence ID" value="AVX43437.1"/>
    <property type="molecule type" value="Genomic_DNA"/>
</dbReference>
<sequence>MRELLAELSRHGQNINQIAAKLNSGQSLDRVGIEIIADDNDVLHKVYEALGK</sequence>
<organism evidence="2 3">
    <name type="scientific">Campylobacter concisus</name>
    <dbReference type="NCBI Taxonomy" id="199"/>
    <lineage>
        <taxon>Bacteria</taxon>
        <taxon>Pseudomonadati</taxon>
        <taxon>Campylobacterota</taxon>
        <taxon>Epsilonproteobacteria</taxon>
        <taxon>Campylobacterales</taxon>
        <taxon>Campylobacteraceae</taxon>
        <taxon>Campylobacter</taxon>
    </lineage>
</organism>
<accession>A0A2R4NYD2</accession>
<feature type="domain" description="Bacterial mobilisation" evidence="1">
    <location>
        <begin position="6"/>
        <end position="37"/>
    </location>
</feature>
<dbReference type="PROSITE" id="PS00228">
    <property type="entry name" value="TUBULIN_B_AUTOREG"/>
    <property type="match status" value="1"/>
</dbReference>